<keyword evidence="2" id="KW-0479">Metal-binding</keyword>
<accession>A0ABQ7GX95</accession>
<dbReference type="Proteomes" id="UP000815325">
    <property type="component" value="Unassembled WGS sequence"/>
</dbReference>
<dbReference type="Pfam" id="PF00301">
    <property type="entry name" value="Rubredoxin"/>
    <property type="match status" value="1"/>
</dbReference>
<gene>
    <name evidence="7" type="ORF">DUNSADRAFT_1265</name>
</gene>
<dbReference type="CDD" id="cd00730">
    <property type="entry name" value="rubredoxin"/>
    <property type="match status" value="1"/>
</dbReference>
<dbReference type="Gene3D" id="2.20.28.10">
    <property type="match status" value="1"/>
</dbReference>
<organism evidence="7 8">
    <name type="scientific">Dunaliella salina</name>
    <name type="common">Green alga</name>
    <name type="synonym">Protococcus salinus</name>
    <dbReference type="NCBI Taxonomy" id="3046"/>
    <lineage>
        <taxon>Eukaryota</taxon>
        <taxon>Viridiplantae</taxon>
        <taxon>Chlorophyta</taxon>
        <taxon>core chlorophytes</taxon>
        <taxon>Chlorophyceae</taxon>
        <taxon>CS clade</taxon>
        <taxon>Chlamydomonadales</taxon>
        <taxon>Dunaliellaceae</taxon>
        <taxon>Dunaliella</taxon>
    </lineage>
</organism>
<feature type="transmembrane region" description="Helical" evidence="5">
    <location>
        <begin position="128"/>
        <end position="147"/>
    </location>
</feature>
<protein>
    <submittedName>
        <fullName evidence="7">Rubredoxin</fullName>
    </submittedName>
</protein>
<dbReference type="PANTHER" id="PTHR47627">
    <property type="entry name" value="RUBREDOXIN"/>
    <property type="match status" value="1"/>
</dbReference>
<keyword evidence="4" id="KW-0408">Iron</keyword>
<evidence type="ECO:0000256" key="4">
    <source>
        <dbReference type="ARBA" id="ARBA00023004"/>
    </source>
</evidence>
<sequence length="148" mass="16028">MCLHACVYVLACAARRRPVAVAAKDDSETAKRQAEAERLRQAEQFMVVGGGNGTCQSCGYNYSADKGDPEFPVARGTKFEELPKEYTCPVCNAPKSQFKSDARVLAGFAENQKYGLGFNSVTGNQKLLVIYGALVIGFILLISGYAME</sequence>
<evidence type="ECO:0000259" key="6">
    <source>
        <dbReference type="PROSITE" id="PS50903"/>
    </source>
</evidence>
<dbReference type="PANTHER" id="PTHR47627:SF1">
    <property type="entry name" value="RUBREDOXIN-1-RELATED"/>
    <property type="match status" value="1"/>
</dbReference>
<comment type="caution">
    <text evidence="7">The sequence shown here is derived from an EMBL/GenBank/DDBJ whole genome shotgun (WGS) entry which is preliminary data.</text>
</comment>
<evidence type="ECO:0000256" key="3">
    <source>
        <dbReference type="ARBA" id="ARBA00022982"/>
    </source>
</evidence>
<keyword evidence="8" id="KW-1185">Reference proteome</keyword>
<dbReference type="PROSITE" id="PS50903">
    <property type="entry name" value="RUBREDOXIN_LIKE"/>
    <property type="match status" value="1"/>
</dbReference>
<evidence type="ECO:0000256" key="2">
    <source>
        <dbReference type="ARBA" id="ARBA00022723"/>
    </source>
</evidence>
<dbReference type="InterPro" id="IPR024935">
    <property type="entry name" value="Rubredoxin_dom"/>
</dbReference>
<keyword evidence="5" id="KW-1133">Transmembrane helix</keyword>
<evidence type="ECO:0000256" key="5">
    <source>
        <dbReference type="SAM" id="Phobius"/>
    </source>
</evidence>
<evidence type="ECO:0000313" key="8">
    <source>
        <dbReference type="Proteomes" id="UP000815325"/>
    </source>
</evidence>
<name>A0ABQ7GX95_DUNSA</name>
<keyword evidence="1" id="KW-0813">Transport</keyword>
<dbReference type="PRINTS" id="PR00163">
    <property type="entry name" value="RUBREDOXIN"/>
</dbReference>
<dbReference type="InterPro" id="IPR024934">
    <property type="entry name" value="Rubredoxin-like_dom"/>
</dbReference>
<evidence type="ECO:0000256" key="1">
    <source>
        <dbReference type="ARBA" id="ARBA00022448"/>
    </source>
</evidence>
<evidence type="ECO:0000313" key="7">
    <source>
        <dbReference type="EMBL" id="KAF5839231.1"/>
    </source>
</evidence>
<dbReference type="InterPro" id="IPR050526">
    <property type="entry name" value="Rubredoxin_ET"/>
</dbReference>
<feature type="domain" description="Rubredoxin-like" evidence="6">
    <location>
        <begin position="50"/>
        <end position="101"/>
    </location>
</feature>
<keyword evidence="3" id="KW-0249">Electron transport</keyword>
<keyword evidence="5" id="KW-0472">Membrane</keyword>
<dbReference type="SUPFAM" id="SSF57802">
    <property type="entry name" value="Rubredoxin-like"/>
    <property type="match status" value="1"/>
</dbReference>
<reference evidence="7" key="1">
    <citation type="submission" date="2017-08" db="EMBL/GenBank/DDBJ databases">
        <authorList>
            <person name="Polle J.E."/>
            <person name="Barry K."/>
            <person name="Cushman J."/>
            <person name="Schmutz J."/>
            <person name="Tran D."/>
            <person name="Hathwaick L.T."/>
            <person name="Yim W.C."/>
            <person name="Jenkins J."/>
            <person name="Mckie-Krisberg Z.M."/>
            <person name="Prochnik S."/>
            <person name="Lindquist E."/>
            <person name="Dockter R.B."/>
            <person name="Adam C."/>
            <person name="Molina H."/>
            <person name="Bunkerborg J."/>
            <person name="Jin E."/>
            <person name="Buchheim M."/>
            <person name="Magnuson J."/>
        </authorList>
    </citation>
    <scope>NUCLEOTIDE SEQUENCE</scope>
    <source>
        <strain evidence="7">CCAP 19/18</strain>
    </source>
</reference>
<dbReference type="EMBL" id="MU069550">
    <property type="protein sequence ID" value="KAF5839231.1"/>
    <property type="molecule type" value="Genomic_DNA"/>
</dbReference>
<keyword evidence="5" id="KW-0812">Transmembrane</keyword>
<proteinExistence type="predicted"/>